<keyword evidence="1" id="KW-0393">Immunoglobulin domain</keyword>
<dbReference type="PROSITE" id="PS50853">
    <property type="entry name" value="FN3"/>
    <property type="match status" value="1"/>
</dbReference>
<keyword evidence="3" id="KW-1185">Reference proteome</keyword>
<dbReference type="SUPFAM" id="SSF49265">
    <property type="entry name" value="Fibronectin type III"/>
    <property type="match status" value="1"/>
</dbReference>
<dbReference type="AlphaFoldDB" id="T1IEM7"/>
<dbReference type="InterPro" id="IPR003961">
    <property type="entry name" value="FN3_dom"/>
</dbReference>
<dbReference type="eggNOG" id="KOG0613">
    <property type="taxonomic scope" value="Eukaryota"/>
</dbReference>
<dbReference type="GO" id="GO:0031430">
    <property type="term" value="C:M band"/>
    <property type="evidence" value="ECO:0007669"/>
    <property type="project" value="TreeGrafter"/>
</dbReference>
<dbReference type="PANTHER" id="PTHR14340">
    <property type="entry name" value="MICROFIBRIL-ASSOCIATED GLYCOPROTEIN 3"/>
    <property type="match status" value="1"/>
</dbReference>
<dbReference type="VEuPathDB" id="VectorBase:RPRC014746"/>
<dbReference type="EMBL" id="ACPB03004557">
    <property type="status" value="NOT_ANNOTATED_CDS"/>
    <property type="molecule type" value="Genomic_DNA"/>
</dbReference>
<dbReference type="GO" id="GO:0048738">
    <property type="term" value="P:cardiac muscle tissue development"/>
    <property type="evidence" value="ECO:0007669"/>
    <property type="project" value="TreeGrafter"/>
</dbReference>
<dbReference type="EMBL" id="ACPB03004556">
    <property type="status" value="NOT_ANNOTATED_CDS"/>
    <property type="molecule type" value="Genomic_DNA"/>
</dbReference>
<organism evidence="2 3">
    <name type="scientific">Rhodnius prolixus</name>
    <name type="common">Triatomid bug</name>
    <dbReference type="NCBI Taxonomy" id="13249"/>
    <lineage>
        <taxon>Eukaryota</taxon>
        <taxon>Metazoa</taxon>
        <taxon>Ecdysozoa</taxon>
        <taxon>Arthropoda</taxon>
        <taxon>Hexapoda</taxon>
        <taxon>Insecta</taxon>
        <taxon>Pterygota</taxon>
        <taxon>Neoptera</taxon>
        <taxon>Paraneoptera</taxon>
        <taxon>Hemiptera</taxon>
        <taxon>Heteroptera</taxon>
        <taxon>Panheteroptera</taxon>
        <taxon>Cimicomorpha</taxon>
        <taxon>Reduviidae</taxon>
        <taxon>Triatominae</taxon>
        <taxon>Rhodnius</taxon>
    </lineage>
</organism>
<dbReference type="HOGENOM" id="CLU_1437872_0_0_1"/>
<dbReference type="Gene3D" id="2.60.40.10">
    <property type="entry name" value="Immunoglobulins"/>
    <property type="match status" value="2"/>
</dbReference>
<sequence>MVVTILGKPGKPGGPLKVADVTKNGCKLSWNPPEDDGGSPVEYYEIEKLDPLTGQWLPCGKSNGTEANITGLQEDVPTKPGKPQLKDWDKDFVELAWAPPESDGGAPVQKYVVQMRDKDERNWVDVLTVPGDSLFYFYQYFGKLTEIGHPKSDLSNKEIKHYSIFTDEEFKLFQETGLSKNNTKCINVQ</sequence>
<accession>T1IEM7</accession>
<proteinExistence type="predicted"/>
<evidence type="ECO:0000256" key="1">
    <source>
        <dbReference type="ARBA" id="ARBA00023319"/>
    </source>
</evidence>
<reference evidence="2" key="1">
    <citation type="submission" date="2015-05" db="UniProtKB">
        <authorList>
            <consortium name="EnsemblMetazoa"/>
        </authorList>
    </citation>
    <scope>IDENTIFICATION</scope>
</reference>
<dbReference type="STRING" id="13249.T1IEM7"/>
<dbReference type="PANTHER" id="PTHR14340:SF13">
    <property type="entry name" value="TITIN"/>
    <property type="match status" value="1"/>
</dbReference>
<dbReference type="InterPro" id="IPR036116">
    <property type="entry name" value="FN3_sf"/>
</dbReference>
<dbReference type="Proteomes" id="UP000015103">
    <property type="component" value="Unassembled WGS sequence"/>
</dbReference>
<dbReference type="InterPro" id="IPR013783">
    <property type="entry name" value="Ig-like_fold"/>
</dbReference>
<dbReference type="GO" id="GO:0045214">
    <property type="term" value="P:sarcomere organization"/>
    <property type="evidence" value="ECO:0007669"/>
    <property type="project" value="TreeGrafter"/>
</dbReference>
<dbReference type="GO" id="GO:0008307">
    <property type="term" value="F:structural constituent of muscle"/>
    <property type="evidence" value="ECO:0007669"/>
    <property type="project" value="TreeGrafter"/>
</dbReference>
<dbReference type="EnsemblMetazoa" id="RPRC014746-RA">
    <property type="protein sequence ID" value="RPRC014746-PA"/>
    <property type="gene ID" value="RPRC014746"/>
</dbReference>
<evidence type="ECO:0000313" key="3">
    <source>
        <dbReference type="Proteomes" id="UP000015103"/>
    </source>
</evidence>
<name>T1IEM7_RHOPR</name>
<dbReference type="InParanoid" id="T1IEM7"/>
<evidence type="ECO:0000313" key="2">
    <source>
        <dbReference type="EnsemblMetazoa" id="RPRC014746-PA"/>
    </source>
</evidence>
<protein>
    <submittedName>
        <fullName evidence="2">Fibronectin type-III domain-containing protein</fullName>
    </submittedName>
</protein>
<dbReference type="CDD" id="cd00063">
    <property type="entry name" value="FN3"/>
    <property type="match status" value="2"/>
</dbReference>